<organism evidence="1 2">
    <name type="scientific">Dreissena polymorpha</name>
    <name type="common">Zebra mussel</name>
    <name type="synonym">Mytilus polymorpha</name>
    <dbReference type="NCBI Taxonomy" id="45954"/>
    <lineage>
        <taxon>Eukaryota</taxon>
        <taxon>Metazoa</taxon>
        <taxon>Spiralia</taxon>
        <taxon>Lophotrochozoa</taxon>
        <taxon>Mollusca</taxon>
        <taxon>Bivalvia</taxon>
        <taxon>Autobranchia</taxon>
        <taxon>Heteroconchia</taxon>
        <taxon>Euheterodonta</taxon>
        <taxon>Imparidentia</taxon>
        <taxon>Neoheterodontei</taxon>
        <taxon>Myida</taxon>
        <taxon>Dreissenoidea</taxon>
        <taxon>Dreissenidae</taxon>
        <taxon>Dreissena</taxon>
    </lineage>
</organism>
<comment type="caution">
    <text evidence="1">The sequence shown here is derived from an EMBL/GenBank/DDBJ whole genome shotgun (WGS) entry which is preliminary data.</text>
</comment>
<name>A0A9D4I980_DREPO</name>
<dbReference type="Proteomes" id="UP000828390">
    <property type="component" value="Unassembled WGS sequence"/>
</dbReference>
<accession>A0A9D4I980</accession>
<protein>
    <submittedName>
        <fullName evidence="1">Uncharacterized protein</fullName>
    </submittedName>
</protein>
<evidence type="ECO:0000313" key="2">
    <source>
        <dbReference type="Proteomes" id="UP000828390"/>
    </source>
</evidence>
<reference evidence="1" key="2">
    <citation type="submission" date="2020-11" db="EMBL/GenBank/DDBJ databases">
        <authorList>
            <person name="McCartney M.A."/>
            <person name="Auch B."/>
            <person name="Kono T."/>
            <person name="Mallez S."/>
            <person name="Becker A."/>
            <person name="Gohl D.M."/>
            <person name="Silverstein K.A.T."/>
            <person name="Koren S."/>
            <person name="Bechman K.B."/>
            <person name="Herman A."/>
            <person name="Abrahante J.E."/>
            <person name="Garbe J."/>
        </authorList>
    </citation>
    <scope>NUCLEOTIDE SEQUENCE</scope>
    <source>
        <strain evidence="1">Duluth1</strain>
        <tissue evidence="1">Whole animal</tissue>
    </source>
</reference>
<reference evidence="1" key="1">
    <citation type="journal article" date="2019" name="bioRxiv">
        <title>The Genome of the Zebra Mussel, Dreissena polymorpha: A Resource for Invasive Species Research.</title>
        <authorList>
            <person name="McCartney M.A."/>
            <person name="Auch B."/>
            <person name="Kono T."/>
            <person name="Mallez S."/>
            <person name="Zhang Y."/>
            <person name="Obille A."/>
            <person name="Becker A."/>
            <person name="Abrahante J.E."/>
            <person name="Garbe J."/>
            <person name="Badalamenti J.P."/>
            <person name="Herman A."/>
            <person name="Mangelson H."/>
            <person name="Liachko I."/>
            <person name="Sullivan S."/>
            <person name="Sone E.D."/>
            <person name="Koren S."/>
            <person name="Silverstein K.A.T."/>
            <person name="Beckman K.B."/>
            <person name="Gohl D.M."/>
        </authorList>
    </citation>
    <scope>NUCLEOTIDE SEQUENCE</scope>
    <source>
        <strain evidence="1">Duluth1</strain>
        <tissue evidence="1">Whole animal</tissue>
    </source>
</reference>
<evidence type="ECO:0000313" key="1">
    <source>
        <dbReference type="EMBL" id="KAH3754481.1"/>
    </source>
</evidence>
<sequence length="51" mass="5897">MKLTFKTKRITKNSRNRFDLERLTDTEIADAFQASNGGKFEALNVLDNYIT</sequence>
<gene>
    <name evidence="1" type="ORF">DPMN_189156</name>
</gene>
<dbReference type="EMBL" id="JAIWYP010000010">
    <property type="protein sequence ID" value="KAH3754481.1"/>
    <property type="molecule type" value="Genomic_DNA"/>
</dbReference>
<proteinExistence type="predicted"/>
<keyword evidence="2" id="KW-1185">Reference proteome</keyword>
<dbReference type="AlphaFoldDB" id="A0A9D4I980"/>